<keyword evidence="4" id="KW-0805">Transcription regulation</keyword>
<feature type="domain" description="BAH" evidence="11">
    <location>
        <begin position="276"/>
        <end position="394"/>
    </location>
</feature>
<dbReference type="Gene3D" id="1.20.920.10">
    <property type="entry name" value="Bromodomain-like"/>
    <property type="match status" value="2"/>
</dbReference>
<dbReference type="Pfam" id="PF01426">
    <property type="entry name" value="BAH"/>
    <property type="match status" value="1"/>
</dbReference>
<name>A0A9P5SM78_9FUNG</name>
<feature type="compositionally biased region" description="Polar residues" evidence="9">
    <location>
        <begin position="866"/>
        <end position="901"/>
    </location>
</feature>
<feature type="region of interest" description="Disordered" evidence="9">
    <location>
        <begin position="532"/>
        <end position="577"/>
    </location>
</feature>
<evidence type="ECO:0000256" key="9">
    <source>
        <dbReference type="SAM" id="MobiDB-lite"/>
    </source>
</evidence>
<evidence type="ECO:0000256" key="5">
    <source>
        <dbReference type="ARBA" id="ARBA00023117"/>
    </source>
</evidence>
<dbReference type="AlphaFoldDB" id="A0A9P5SM78"/>
<feature type="compositionally biased region" description="Polar residues" evidence="9">
    <location>
        <begin position="476"/>
        <end position="492"/>
    </location>
</feature>
<dbReference type="Proteomes" id="UP000696485">
    <property type="component" value="Unassembled WGS sequence"/>
</dbReference>
<feature type="compositionally biased region" description="Low complexity" evidence="9">
    <location>
        <begin position="450"/>
        <end position="469"/>
    </location>
</feature>
<feature type="region of interest" description="Disordered" evidence="9">
    <location>
        <begin position="958"/>
        <end position="998"/>
    </location>
</feature>
<dbReference type="EMBL" id="JAAAUY010000321">
    <property type="protein sequence ID" value="KAF9331466.1"/>
    <property type="molecule type" value="Genomic_DNA"/>
</dbReference>
<dbReference type="InterPro" id="IPR043151">
    <property type="entry name" value="BAH_sf"/>
</dbReference>
<dbReference type="InterPro" id="IPR018359">
    <property type="entry name" value="Bromodomain_CS"/>
</dbReference>
<comment type="subcellular location">
    <subcellularLocation>
        <location evidence="1">Nucleus</location>
    </subcellularLocation>
</comment>
<dbReference type="InterPro" id="IPR036427">
    <property type="entry name" value="Bromodomain-like_sf"/>
</dbReference>
<keyword evidence="6" id="KW-0804">Transcription</keyword>
<evidence type="ECO:0000256" key="1">
    <source>
        <dbReference type="ARBA" id="ARBA00004123"/>
    </source>
</evidence>
<evidence type="ECO:0008006" key="14">
    <source>
        <dbReference type="Google" id="ProtNLM"/>
    </source>
</evidence>
<evidence type="ECO:0000313" key="12">
    <source>
        <dbReference type="EMBL" id="KAF9331466.1"/>
    </source>
</evidence>
<evidence type="ECO:0000259" key="11">
    <source>
        <dbReference type="PROSITE" id="PS51038"/>
    </source>
</evidence>
<keyword evidence="7" id="KW-0539">Nucleus</keyword>
<dbReference type="PROSITE" id="PS51038">
    <property type="entry name" value="BAH"/>
    <property type="match status" value="1"/>
</dbReference>
<dbReference type="PROSITE" id="PS00633">
    <property type="entry name" value="BROMODOMAIN_1"/>
    <property type="match status" value="1"/>
</dbReference>
<gene>
    <name evidence="12" type="ORF">BG006_005694</name>
</gene>
<evidence type="ECO:0000259" key="10">
    <source>
        <dbReference type="PROSITE" id="PS50014"/>
    </source>
</evidence>
<feature type="compositionally biased region" description="Polar residues" evidence="9">
    <location>
        <begin position="655"/>
        <end position="690"/>
    </location>
</feature>
<keyword evidence="2" id="KW-0677">Repeat</keyword>
<dbReference type="SUPFAM" id="SSF47370">
    <property type="entry name" value="Bromodomain"/>
    <property type="match status" value="2"/>
</dbReference>
<organism evidence="12 13">
    <name type="scientific">Podila minutissima</name>
    <dbReference type="NCBI Taxonomy" id="64525"/>
    <lineage>
        <taxon>Eukaryota</taxon>
        <taxon>Fungi</taxon>
        <taxon>Fungi incertae sedis</taxon>
        <taxon>Mucoromycota</taxon>
        <taxon>Mortierellomycotina</taxon>
        <taxon>Mortierellomycetes</taxon>
        <taxon>Mortierellales</taxon>
        <taxon>Mortierellaceae</taxon>
        <taxon>Podila</taxon>
    </lineage>
</organism>
<feature type="compositionally biased region" description="Low complexity" evidence="9">
    <location>
        <begin position="691"/>
        <end position="702"/>
    </location>
</feature>
<comment type="caution">
    <text evidence="12">The sequence shown here is derived from an EMBL/GenBank/DDBJ whole genome shotgun (WGS) entry which is preliminary data.</text>
</comment>
<dbReference type="PANTHER" id="PTHR16062:SF19">
    <property type="entry name" value="PROTEIN POLYBROMO-1"/>
    <property type="match status" value="1"/>
</dbReference>
<keyword evidence="5 8" id="KW-0103">Bromodomain</keyword>
<dbReference type="GO" id="GO:0003682">
    <property type="term" value="F:chromatin binding"/>
    <property type="evidence" value="ECO:0007669"/>
    <property type="project" value="InterPro"/>
</dbReference>
<proteinExistence type="predicted"/>
<dbReference type="GO" id="GO:0006368">
    <property type="term" value="P:transcription elongation by RNA polymerase II"/>
    <property type="evidence" value="ECO:0007669"/>
    <property type="project" value="TreeGrafter"/>
</dbReference>
<feature type="compositionally biased region" description="Low complexity" evidence="9">
    <location>
        <begin position="963"/>
        <end position="974"/>
    </location>
</feature>
<reference evidence="12" key="1">
    <citation type="journal article" date="2020" name="Fungal Divers.">
        <title>Resolving the Mortierellaceae phylogeny through synthesis of multi-gene phylogenetics and phylogenomics.</title>
        <authorList>
            <person name="Vandepol N."/>
            <person name="Liber J."/>
            <person name="Desiro A."/>
            <person name="Na H."/>
            <person name="Kennedy M."/>
            <person name="Barry K."/>
            <person name="Grigoriev I.V."/>
            <person name="Miller A.N."/>
            <person name="O'Donnell K."/>
            <person name="Stajich J.E."/>
            <person name="Bonito G."/>
        </authorList>
    </citation>
    <scope>NUCLEOTIDE SEQUENCE</scope>
    <source>
        <strain evidence="12">NVP1</strain>
    </source>
</reference>
<sequence>MPRKKGSGHSITEGIDLRNKQKAMVQILARLETLTDKSGREVSELFMELPNRDDYPDYYLAIKNPVALETIKTRVEQGGYMGDNFAMFSKDLKTLTANAKSYNRQGSIIFKDALTLEKNIEEALGVLYSDKEATTQEQFSMAYCNRVWKSIRTYKDKGGRLVSELFWELPSREDYPDYYQEIARPMALDGIKRKIDGREYKTLQDFEDDFDLMFANAKQYNTEGSGVYLDAEELQELFWKTIGKEKVKPIRRPNTASSSNPLKRQKDQSSFVYQGETYRIGDFVHLRSSQDSSDTIVGLIFSLWENSGQHGFDATWFLRPDQFEHPYASQFSETEVVKAIGSHEHLETDVIDKCFVLYPSVYVKGRPVQWKEGQRMYVCDQRYNAKKDTVTKIKNWPSVFPKGFVLNEVKLKFFSEPLVITKLPSTAIIPRPVNKEPHEPSSRQSTPSDTSVATTPSLTPTTPTPASNTSRKRKSANISDLSSPGAPSSQRSVVRCNYSNLATGTPCAGTFPSIQELQRHVTAEHAIVQNVKAPPILKRGRPKKNALADSTESSPQPQDTAVAASVKSQHHSMQGLQSPQEIMSHFDNAVRPASLTSSAYSASFYPSHQAPTGYQNMQYTQAPQMGHGMGYQSSYGQQQSFSAEPRPQGYAQASPYGQSYPQHYSGQQQRVYAQQNYDQSQLQQRHPTQDYTNNSYYTTPPYSYQQQYSQQSQAYGYPYHTGQPHHLQVTSSSQYGGLSQYTHAQTSQIPTTQRPQAVQTQRPSSVQQAQLYPSTTRTQGHLGYQPELVVQSQPLPTSSVTTAQAMYPNQYQHNSQHQYQQQHTRTVSGSSVASTPPAASTRTAAMEGAGLGLSGVTISDHARVTPATSDSGHNGISTSNTATSTMGSFGQSSSIGNGHTAWSGSSDMGTLHYTPEYVAKRQKQEPDYVNVSSAVSGSATASMDRTLNGYGNGAMYSAQVPPHSGHGHTFSTSSMESVITNHQGTGGNQPSSAPGTTK</sequence>
<evidence type="ECO:0000256" key="7">
    <source>
        <dbReference type="ARBA" id="ARBA00023242"/>
    </source>
</evidence>
<dbReference type="SMART" id="SM00439">
    <property type="entry name" value="BAH"/>
    <property type="match status" value="1"/>
</dbReference>
<dbReference type="Pfam" id="PF00439">
    <property type="entry name" value="Bromodomain"/>
    <property type="match status" value="2"/>
</dbReference>
<dbReference type="InterPro" id="IPR037382">
    <property type="entry name" value="Rsc/polybromo"/>
</dbReference>
<feature type="compositionally biased region" description="Low complexity" evidence="9">
    <location>
        <begin position="630"/>
        <end position="642"/>
    </location>
</feature>
<feature type="domain" description="Bromo" evidence="10">
    <location>
        <begin position="158"/>
        <end position="228"/>
    </location>
</feature>
<feature type="region of interest" description="Disordered" evidence="9">
    <location>
        <begin position="430"/>
        <end position="492"/>
    </location>
</feature>
<evidence type="ECO:0000256" key="3">
    <source>
        <dbReference type="ARBA" id="ARBA00022853"/>
    </source>
</evidence>
<dbReference type="GO" id="GO:0016586">
    <property type="term" value="C:RSC-type complex"/>
    <property type="evidence" value="ECO:0007669"/>
    <property type="project" value="InterPro"/>
</dbReference>
<dbReference type="InterPro" id="IPR001025">
    <property type="entry name" value="BAH_dom"/>
</dbReference>
<dbReference type="Gene3D" id="2.30.30.490">
    <property type="match status" value="1"/>
</dbReference>
<feature type="domain" description="Bromo" evidence="10">
    <location>
        <begin position="38"/>
        <end position="110"/>
    </location>
</feature>
<feature type="region of interest" description="Disordered" evidence="9">
    <location>
        <begin position="628"/>
        <end position="702"/>
    </location>
</feature>
<dbReference type="PROSITE" id="PS50014">
    <property type="entry name" value="BROMODOMAIN_2"/>
    <property type="match status" value="2"/>
</dbReference>
<feature type="compositionally biased region" description="Polar residues" evidence="9">
    <location>
        <begin position="548"/>
        <end position="559"/>
    </location>
</feature>
<feature type="region of interest" description="Disordered" evidence="9">
    <location>
        <begin position="864"/>
        <end position="901"/>
    </location>
</feature>
<feature type="region of interest" description="Disordered" evidence="9">
    <location>
        <begin position="744"/>
        <end position="770"/>
    </location>
</feature>
<feature type="compositionally biased region" description="Polar residues" evidence="9">
    <location>
        <begin position="975"/>
        <end position="998"/>
    </location>
</feature>
<protein>
    <recommendedName>
        <fullName evidence="14">Polybromo-1</fullName>
    </recommendedName>
</protein>
<evidence type="ECO:0000313" key="13">
    <source>
        <dbReference type="Proteomes" id="UP000696485"/>
    </source>
</evidence>
<dbReference type="GO" id="GO:0006338">
    <property type="term" value="P:chromatin remodeling"/>
    <property type="evidence" value="ECO:0007669"/>
    <property type="project" value="InterPro"/>
</dbReference>
<evidence type="ECO:0000256" key="8">
    <source>
        <dbReference type="PROSITE-ProRule" id="PRU00035"/>
    </source>
</evidence>
<dbReference type="PANTHER" id="PTHR16062">
    <property type="entry name" value="SWI/SNF-RELATED"/>
    <property type="match status" value="1"/>
</dbReference>
<dbReference type="InterPro" id="IPR001487">
    <property type="entry name" value="Bromodomain"/>
</dbReference>
<keyword evidence="3" id="KW-0156">Chromatin regulator</keyword>
<evidence type="ECO:0000256" key="6">
    <source>
        <dbReference type="ARBA" id="ARBA00023163"/>
    </source>
</evidence>
<evidence type="ECO:0000256" key="2">
    <source>
        <dbReference type="ARBA" id="ARBA00022737"/>
    </source>
</evidence>
<accession>A0A9P5SM78</accession>
<dbReference type="SMART" id="SM00297">
    <property type="entry name" value="BROMO"/>
    <property type="match status" value="2"/>
</dbReference>
<evidence type="ECO:0000256" key="4">
    <source>
        <dbReference type="ARBA" id="ARBA00023015"/>
    </source>
</evidence>
<keyword evidence="13" id="KW-1185">Reference proteome</keyword>
<dbReference type="PRINTS" id="PR00503">
    <property type="entry name" value="BROMODOMAIN"/>
</dbReference>